<evidence type="ECO:0000259" key="4">
    <source>
        <dbReference type="PROSITE" id="PS50893"/>
    </source>
</evidence>
<keyword evidence="2" id="KW-0547">Nucleotide-binding</keyword>
<evidence type="ECO:0000313" key="5">
    <source>
        <dbReference type="EMBL" id="QSZ28156.1"/>
    </source>
</evidence>
<dbReference type="SUPFAM" id="SSF52540">
    <property type="entry name" value="P-loop containing nucleoside triphosphate hydrolases"/>
    <property type="match status" value="1"/>
</dbReference>
<sequence length="245" mass="27431">MLKLLNVSYKVEDKTVEIIKNISFEFDKNKIYVITGPNGGGKSSLAKLLMGIYKVSSGKIFYNEKDITDLGITERAKLGIGYAFQHPPKFKGMKVSELLKISASNDKSMVDMRNLLLDVGLCPKDYIDREIDGSLSGGELKRIEIATILARKPNFAIFDEPEAGIDLWSFQKLADTFKKLHENTDSTLVIISHQERILNLADEVILIANGEIKEVADKDEILMEIRNSEDGDCRKICKIGGERIC</sequence>
<dbReference type="InterPro" id="IPR003593">
    <property type="entry name" value="AAA+_ATPase"/>
</dbReference>
<dbReference type="PROSITE" id="PS50893">
    <property type="entry name" value="ABC_TRANSPORTER_2"/>
    <property type="match status" value="1"/>
</dbReference>
<evidence type="ECO:0000256" key="3">
    <source>
        <dbReference type="ARBA" id="ARBA00022840"/>
    </source>
</evidence>
<dbReference type="InterPro" id="IPR027417">
    <property type="entry name" value="P-loop_NTPase"/>
</dbReference>
<proteinExistence type="predicted"/>
<keyword evidence="6" id="KW-1185">Reference proteome</keyword>
<dbReference type="RefSeq" id="WP_284680895.1">
    <property type="nucleotide sequence ID" value="NZ_CP060096.1"/>
</dbReference>
<dbReference type="InterPro" id="IPR017871">
    <property type="entry name" value="ABC_transporter-like_CS"/>
</dbReference>
<reference evidence="5" key="1">
    <citation type="submission" date="2020-08" db="EMBL/GenBank/DDBJ databases">
        <title>Genomic insights into the carbon and energy metabolism of the first obligate autotrophic acetogenic bacterium Aceticella autotrophica gen. nov., sp. nov.</title>
        <authorList>
            <person name="Toshchakov S.V."/>
            <person name="Elcheninov A.G."/>
            <person name="Kublanov I.V."/>
            <person name="Frolov E.N."/>
            <person name="Lebedinsky A.V."/>
        </authorList>
    </citation>
    <scope>NUCLEOTIDE SEQUENCE</scope>
    <source>
        <strain evidence="5">3443-3Ac</strain>
    </source>
</reference>
<evidence type="ECO:0000256" key="2">
    <source>
        <dbReference type="ARBA" id="ARBA00022741"/>
    </source>
</evidence>
<dbReference type="Proteomes" id="UP000671913">
    <property type="component" value="Chromosome"/>
</dbReference>
<organism evidence="5 6">
    <name type="scientific">Aceticella autotrophica</name>
    <dbReference type="NCBI Taxonomy" id="2755338"/>
    <lineage>
        <taxon>Bacteria</taxon>
        <taxon>Bacillati</taxon>
        <taxon>Bacillota</taxon>
        <taxon>Clostridia</taxon>
        <taxon>Thermoanaerobacterales</taxon>
        <taxon>Thermoanaerobacteraceae</taxon>
        <taxon>Aceticella</taxon>
    </lineage>
</organism>
<dbReference type="InterPro" id="IPR051120">
    <property type="entry name" value="ABC_AA/LPS_Transport"/>
</dbReference>
<name>A0A975AX94_9THEO</name>
<dbReference type="KEGG" id="aaut:ACETAC_04720"/>
<protein>
    <submittedName>
        <fullName evidence="5">ATP-binding cassette domain-containing protein</fullName>
    </submittedName>
</protein>
<dbReference type="SMART" id="SM00382">
    <property type="entry name" value="AAA"/>
    <property type="match status" value="1"/>
</dbReference>
<gene>
    <name evidence="5" type="ORF">ACETAC_04720</name>
</gene>
<dbReference type="PROSITE" id="PS00211">
    <property type="entry name" value="ABC_TRANSPORTER_1"/>
    <property type="match status" value="1"/>
</dbReference>
<dbReference type="GO" id="GO:0005524">
    <property type="term" value="F:ATP binding"/>
    <property type="evidence" value="ECO:0007669"/>
    <property type="project" value="UniProtKB-KW"/>
</dbReference>
<evidence type="ECO:0000256" key="1">
    <source>
        <dbReference type="ARBA" id="ARBA00022448"/>
    </source>
</evidence>
<dbReference type="GO" id="GO:0016887">
    <property type="term" value="F:ATP hydrolysis activity"/>
    <property type="evidence" value="ECO:0007669"/>
    <property type="project" value="InterPro"/>
</dbReference>
<dbReference type="Gene3D" id="3.40.50.300">
    <property type="entry name" value="P-loop containing nucleotide triphosphate hydrolases"/>
    <property type="match status" value="1"/>
</dbReference>
<dbReference type="EMBL" id="CP060096">
    <property type="protein sequence ID" value="QSZ28156.1"/>
    <property type="molecule type" value="Genomic_DNA"/>
</dbReference>
<dbReference type="Pfam" id="PF00005">
    <property type="entry name" value="ABC_tran"/>
    <property type="match status" value="1"/>
</dbReference>
<feature type="domain" description="ABC transporter" evidence="4">
    <location>
        <begin position="2"/>
        <end position="234"/>
    </location>
</feature>
<keyword evidence="1" id="KW-0813">Transport</keyword>
<dbReference type="AlphaFoldDB" id="A0A975AX94"/>
<dbReference type="InterPro" id="IPR003439">
    <property type="entry name" value="ABC_transporter-like_ATP-bd"/>
</dbReference>
<keyword evidence="3 5" id="KW-0067">ATP-binding</keyword>
<evidence type="ECO:0000313" key="6">
    <source>
        <dbReference type="Proteomes" id="UP000671913"/>
    </source>
</evidence>
<accession>A0A975AX94</accession>
<dbReference type="PANTHER" id="PTHR45772">
    <property type="entry name" value="CONSERVED COMPONENT OF ABC TRANSPORTER FOR NATURAL AMINO ACIDS-RELATED"/>
    <property type="match status" value="1"/>
</dbReference>
<dbReference type="GO" id="GO:0005886">
    <property type="term" value="C:plasma membrane"/>
    <property type="evidence" value="ECO:0007669"/>
    <property type="project" value="TreeGrafter"/>
</dbReference>